<keyword evidence="4" id="KW-1185">Reference proteome</keyword>
<comment type="similarity">
    <text evidence="1">Belongs to the amidase family.</text>
</comment>
<sequence length="123" mass="13075">MIAPTFRPKDAPTRLDLPVTDLTALTIAEARDGLTARRFTATELTEAYLSAMEAARELNAYVVETPEKALTMAAASDTKIAAGEARPLEGIPLGIKDLFATEGVHTQAASHILDASSRLTNPP</sequence>
<name>A0A1E3H8B9_9HYPH</name>
<accession>A0A1E3H8B9</accession>
<protein>
    <submittedName>
        <fullName evidence="3">Glutamyl-tRNA(Gln) amidotransferase subunit A</fullName>
        <ecNumber evidence="3">6.3.5.-</ecNumber>
    </submittedName>
</protein>
<dbReference type="InterPro" id="IPR036928">
    <property type="entry name" value="AS_sf"/>
</dbReference>
<dbReference type="EC" id="6.3.5.-" evidence="3"/>
<dbReference type="InterPro" id="IPR023631">
    <property type="entry name" value="Amidase_dom"/>
</dbReference>
<dbReference type="AlphaFoldDB" id="A0A1E3H8B9"/>
<dbReference type="Gene3D" id="3.90.1300.10">
    <property type="entry name" value="Amidase signature (AS) domain"/>
    <property type="match status" value="1"/>
</dbReference>
<evidence type="ECO:0000313" key="3">
    <source>
        <dbReference type="EMBL" id="ODN71741.1"/>
    </source>
</evidence>
<dbReference type="PANTHER" id="PTHR11895">
    <property type="entry name" value="TRANSAMIDASE"/>
    <property type="match status" value="1"/>
</dbReference>
<gene>
    <name evidence="3" type="primary">gatA_3</name>
    <name evidence="3" type="ORF">A6302_00883</name>
</gene>
<organism evidence="3 4">
    <name type="scientific">Methylobrevis pamukkalensis</name>
    <dbReference type="NCBI Taxonomy" id="1439726"/>
    <lineage>
        <taxon>Bacteria</taxon>
        <taxon>Pseudomonadati</taxon>
        <taxon>Pseudomonadota</taxon>
        <taxon>Alphaproteobacteria</taxon>
        <taxon>Hyphomicrobiales</taxon>
        <taxon>Pleomorphomonadaceae</taxon>
        <taxon>Methylobrevis</taxon>
    </lineage>
</organism>
<dbReference type="SUPFAM" id="SSF75304">
    <property type="entry name" value="Amidase signature (AS) enzymes"/>
    <property type="match status" value="1"/>
</dbReference>
<evidence type="ECO:0000256" key="1">
    <source>
        <dbReference type="ARBA" id="ARBA00009199"/>
    </source>
</evidence>
<keyword evidence="3" id="KW-0808">Transferase</keyword>
<dbReference type="PANTHER" id="PTHR11895:SF151">
    <property type="entry name" value="GLUTAMYL-TRNA(GLN) AMIDOTRANSFERASE SUBUNIT A"/>
    <property type="match status" value="1"/>
</dbReference>
<dbReference type="Pfam" id="PF01425">
    <property type="entry name" value="Amidase"/>
    <property type="match status" value="1"/>
</dbReference>
<comment type="caution">
    <text evidence="3">The sequence shown here is derived from an EMBL/GenBank/DDBJ whole genome shotgun (WGS) entry which is preliminary data.</text>
</comment>
<proteinExistence type="inferred from homology"/>
<dbReference type="EMBL" id="MCRJ01000014">
    <property type="protein sequence ID" value="ODN71741.1"/>
    <property type="molecule type" value="Genomic_DNA"/>
</dbReference>
<dbReference type="GO" id="GO:0016740">
    <property type="term" value="F:transferase activity"/>
    <property type="evidence" value="ECO:0007669"/>
    <property type="project" value="UniProtKB-KW"/>
</dbReference>
<evidence type="ECO:0000313" key="4">
    <source>
        <dbReference type="Proteomes" id="UP000094622"/>
    </source>
</evidence>
<evidence type="ECO:0000259" key="2">
    <source>
        <dbReference type="Pfam" id="PF01425"/>
    </source>
</evidence>
<keyword evidence="3" id="KW-0436">Ligase</keyword>
<dbReference type="InterPro" id="IPR000120">
    <property type="entry name" value="Amidase"/>
</dbReference>
<feature type="domain" description="Amidase" evidence="2">
    <location>
        <begin position="43"/>
        <end position="114"/>
    </location>
</feature>
<reference evidence="3 4" key="1">
    <citation type="submission" date="2016-07" db="EMBL/GenBank/DDBJ databases">
        <title>Draft Genome Sequence of Methylobrevis pamukkalensis PK2.</title>
        <authorList>
            <person name="Vasilenko O.V."/>
            <person name="Doronina N.V."/>
            <person name="Shmareva M.N."/>
            <person name="Tarlachkov S.V."/>
            <person name="Mustakhimov I."/>
            <person name="Trotsenko Y.A."/>
        </authorList>
    </citation>
    <scope>NUCLEOTIDE SEQUENCE [LARGE SCALE GENOMIC DNA]</scope>
    <source>
        <strain evidence="3 4">PK2</strain>
    </source>
</reference>
<dbReference type="GO" id="GO:0016874">
    <property type="term" value="F:ligase activity"/>
    <property type="evidence" value="ECO:0007669"/>
    <property type="project" value="UniProtKB-KW"/>
</dbReference>
<dbReference type="Proteomes" id="UP000094622">
    <property type="component" value="Unassembled WGS sequence"/>
</dbReference>
<dbReference type="PATRIC" id="fig|1439726.3.peg.924"/>